<comment type="caution">
    <text evidence="1">The sequence shown here is derived from an EMBL/GenBank/DDBJ whole genome shotgun (WGS) entry which is preliminary data.</text>
</comment>
<sequence>MSSLKKLALLWRTDFYAKPGFEGVVGPVNNQVLSGKQHVKCGLWWTMANPNLCIRDCNTNGKLSQTLRAHSLTTGSPFLKSVIVDPLQDLLIIVSLLLFIVVDAVQDYQIFMVEFRLASSNLPHPDSACAFLECTLTLGVPGQCASHIINEPAICGDRVIVLYCIHPTRNLFIQVIDWRKGHVKSYPLHQPVGRWPKFRLVDKQTIVFIYENLMAHLSAESLITFRN</sequence>
<reference evidence="1 2" key="1">
    <citation type="submission" date="2016-03" db="EMBL/GenBank/DDBJ databases">
        <title>Comparative genomics of the ectomycorrhizal sister species Rhizopogon vinicolor and Rhizopogon vesiculosus (Basidiomycota: Boletales) reveals a divergence of the mating type B locus.</title>
        <authorList>
            <person name="Mujic A.B."/>
            <person name="Kuo A."/>
            <person name="Tritt A."/>
            <person name="Lipzen A."/>
            <person name="Chen C."/>
            <person name="Johnson J."/>
            <person name="Sharma A."/>
            <person name="Barry K."/>
            <person name="Grigoriev I.V."/>
            <person name="Spatafora J.W."/>
        </authorList>
    </citation>
    <scope>NUCLEOTIDE SEQUENCE [LARGE SCALE GENOMIC DNA]</scope>
    <source>
        <strain evidence="1 2">AM-OR11-056</strain>
    </source>
</reference>
<proteinExistence type="predicted"/>
<organism evidence="1 2">
    <name type="scientific">Rhizopogon vesiculosus</name>
    <dbReference type="NCBI Taxonomy" id="180088"/>
    <lineage>
        <taxon>Eukaryota</taxon>
        <taxon>Fungi</taxon>
        <taxon>Dikarya</taxon>
        <taxon>Basidiomycota</taxon>
        <taxon>Agaricomycotina</taxon>
        <taxon>Agaricomycetes</taxon>
        <taxon>Agaricomycetidae</taxon>
        <taxon>Boletales</taxon>
        <taxon>Suillineae</taxon>
        <taxon>Rhizopogonaceae</taxon>
        <taxon>Rhizopogon</taxon>
    </lineage>
</organism>
<dbReference type="AlphaFoldDB" id="A0A1J8QVD7"/>
<keyword evidence="2" id="KW-1185">Reference proteome</keyword>
<evidence type="ECO:0000313" key="1">
    <source>
        <dbReference type="EMBL" id="OJA13458.1"/>
    </source>
</evidence>
<evidence type="ECO:0000313" key="2">
    <source>
        <dbReference type="Proteomes" id="UP000183567"/>
    </source>
</evidence>
<gene>
    <name evidence="1" type="ORF">AZE42_02304</name>
</gene>
<name>A0A1J8QVD7_9AGAM</name>
<dbReference type="Proteomes" id="UP000183567">
    <property type="component" value="Unassembled WGS sequence"/>
</dbReference>
<protein>
    <submittedName>
        <fullName evidence="1">Uncharacterized protein</fullName>
    </submittedName>
</protein>
<dbReference type="OrthoDB" id="2745718at2759"/>
<accession>A0A1J8QVD7</accession>
<dbReference type="EMBL" id="LVVM01004154">
    <property type="protein sequence ID" value="OJA13458.1"/>
    <property type="molecule type" value="Genomic_DNA"/>
</dbReference>